<name>A0A8D8ZL31_9HEMI</name>
<proteinExistence type="inferred from homology"/>
<dbReference type="PANTHER" id="PTHR11699">
    <property type="entry name" value="ALDEHYDE DEHYDROGENASE-RELATED"/>
    <property type="match status" value="1"/>
</dbReference>
<sequence>MARNISVKFTKLFINNAFVDAVSGKTFPTINPATETKITDVAEADKADVDRAVEAAKSAFKRGSVWRNLDASARGKLIYKLAELIDSNVPYLASLESLDNGKPYEDSVFDLGCASDTFRYFAGWCDKIEGSTIPSAISFSSRWSLLHLHSQGTRWYRGTNHSLELPGSHARLEMGPCPGRRLPGCAQAGRTDSAYRPLCGESHKGGRIPRRCNQCTTRLWSYRRGSYCPSS</sequence>
<comment type="similarity">
    <text evidence="1">Belongs to the aldehyde dehydrogenase family.</text>
</comment>
<evidence type="ECO:0000259" key="5">
    <source>
        <dbReference type="Pfam" id="PF00171"/>
    </source>
</evidence>
<protein>
    <recommendedName>
        <fullName evidence="4">aldehyde dehydrogenase (NAD(+))</fullName>
        <ecNumber evidence="4">1.2.1.3</ecNumber>
    </recommendedName>
</protein>
<feature type="domain" description="Aldehyde dehydrogenase" evidence="5">
    <location>
        <begin position="19"/>
        <end position="136"/>
    </location>
</feature>
<evidence type="ECO:0000313" key="6">
    <source>
        <dbReference type="EMBL" id="CAG6748531.1"/>
    </source>
</evidence>
<dbReference type="InterPro" id="IPR016162">
    <property type="entry name" value="Ald_DH_N"/>
</dbReference>
<dbReference type="InterPro" id="IPR016161">
    <property type="entry name" value="Ald_DH/histidinol_DH"/>
</dbReference>
<evidence type="ECO:0000256" key="4">
    <source>
        <dbReference type="ARBA" id="ARBA00024226"/>
    </source>
</evidence>
<keyword evidence="3" id="KW-0520">NAD</keyword>
<keyword evidence="2" id="KW-0560">Oxidoreductase</keyword>
<accession>A0A8D8ZL31</accession>
<dbReference type="EMBL" id="HBUF01519559">
    <property type="protein sequence ID" value="CAG6748540.1"/>
    <property type="molecule type" value="Transcribed_RNA"/>
</dbReference>
<dbReference type="SUPFAM" id="SSF53720">
    <property type="entry name" value="ALDH-like"/>
    <property type="match status" value="1"/>
</dbReference>
<organism evidence="6">
    <name type="scientific">Cacopsylla melanoneura</name>
    <dbReference type="NCBI Taxonomy" id="428564"/>
    <lineage>
        <taxon>Eukaryota</taxon>
        <taxon>Metazoa</taxon>
        <taxon>Ecdysozoa</taxon>
        <taxon>Arthropoda</taxon>
        <taxon>Hexapoda</taxon>
        <taxon>Insecta</taxon>
        <taxon>Pterygota</taxon>
        <taxon>Neoptera</taxon>
        <taxon>Paraneoptera</taxon>
        <taxon>Hemiptera</taxon>
        <taxon>Sternorrhyncha</taxon>
        <taxon>Psylloidea</taxon>
        <taxon>Psyllidae</taxon>
        <taxon>Psyllinae</taxon>
        <taxon>Cacopsylla</taxon>
    </lineage>
</organism>
<dbReference type="EC" id="1.2.1.3" evidence="4"/>
<evidence type="ECO:0000256" key="1">
    <source>
        <dbReference type="ARBA" id="ARBA00009986"/>
    </source>
</evidence>
<dbReference type="AlphaFoldDB" id="A0A8D8ZL31"/>
<dbReference type="InterPro" id="IPR015590">
    <property type="entry name" value="Aldehyde_DH_dom"/>
</dbReference>
<reference evidence="6" key="1">
    <citation type="submission" date="2021-05" db="EMBL/GenBank/DDBJ databases">
        <authorList>
            <person name="Alioto T."/>
            <person name="Alioto T."/>
            <person name="Gomez Garrido J."/>
        </authorList>
    </citation>
    <scope>NUCLEOTIDE SEQUENCE</scope>
</reference>
<dbReference type="EMBL" id="HBUF01519556">
    <property type="protein sequence ID" value="CAG6748531.1"/>
    <property type="molecule type" value="Transcribed_RNA"/>
</dbReference>
<dbReference type="GO" id="GO:0004029">
    <property type="term" value="F:aldehyde dehydrogenase (NAD+) activity"/>
    <property type="evidence" value="ECO:0007669"/>
    <property type="project" value="UniProtKB-EC"/>
</dbReference>
<dbReference type="Gene3D" id="3.40.605.10">
    <property type="entry name" value="Aldehyde Dehydrogenase, Chain A, domain 1"/>
    <property type="match status" value="1"/>
</dbReference>
<evidence type="ECO:0000256" key="3">
    <source>
        <dbReference type="ARBA" id="ARBA00023027"/>
    </source>
</evidence>
<dbReference type="FunFam" id="3.40.605.10:FF:000029">
    <property type="entry name" value="Aldehyde dehydrogenase, mitochondrial"/>
    <property type="match status" value="1"/>
</dbReference>
<dbReference type="Pfam" id="PF00171">
    <property type="entry name" value="Aldedh"/>
    <property type="match status" value="1"/>
</dbReference>
<evidence type="ECO:0000256" key="2">
    <source>
        <dbReference type="ARBA" id="ARBA00023002"/>
    </source>
</evidence>